<sequence length="222" mass="24258">MSDNKKIKMILNGALGRMGGYVLDAVSDTNDIEILYGVDPSVTNATNSYKGVNVVPNIGDVLNKDIDVVVDFTNSEVTMDIVDKCRDNNVDLIIGSTGFTQPQINELKDIAINSNITVFLVPNFSIGANLLMKAVENISNYYDYVDVTEMHHENKVDSPSGTAMSIAESISKGKRNGKFSQNIPERESVKNARGANYEGINIHSRRMPGYVAHHEVVFGSLG</sequence>
<reference evidence="15" key="1">
    <citation type="submission" date="2018-05" db="EMBL/GenBank/DDBJ databases">
        <authorList>
            <person name="Lanie J.A."/>
            <person name="Ng W.-L."/>
            <person name="Kazmierczak K.M."/>
            <person name="Andrzejewski T.M."/>
            <person name="Davidsen T.M."/>
            <person name="Wayne K.J."/>
            <person name="Tettelin H."/>
            <person name="Glass J.I."/>
            <person name="Rusch D."/>
            <person name="Podicherti R."/>
            <person name="Tsui H.-C.T."/>
            <person name="Winkler M.E."/>
        </authorList>
    </citation>
    <scope>NUCLEOTIDE SEQUENCE</scope>
</reference>
<comment type="similarity">
    <text evidence="1">Belongs to the DapB family.</text>
</comment>
<dbReference type="PANTHER" id="PTHR20836">
    <property type="entry name" value="DIHYDRODIPICOLINATE REDUCTASE"/>
    <property type="match status" value="1"/>
</dbReference>
<organism evidence="15">
    <name type="scientific">marine metagenome</name>
    <dbReference type="NCBI Taxonomy" id="408172"/>
    <lineage>
        <taxon>unclassified sequences</taxon>
        <taxon>metagenomes</taxon>
        <taxon>ecological metagenomes</taxon>
    </lineage>
</organism>
<evidence type="ECO:0000256" key="12">
    <source>
        <dbReference type="ARBA" id="ARBA00049396"/>
    </source>
</evidence>
<dbReference type="AlphaFoldDB" id="A0A382H3F9"/>
<comment type="pathway">
    <text evidence="9">Amino-acid biosynthesis; L-lysine biosynthesis via DAP pathway; (S)-tetrahydrodipicolinate from L-aspartate: step 4/4.</text>
</comment>
<keyword evidence="5" id="KW-0220">Diaminopimelate biosynthesis</keyword>
<evidence type="ECO:0000259" key="13">
    <source>
        <dbReference type="Pfam" id="PF01113"/>
    </source>
</evidence>
<feature type="non-terminal residue" evidence="15">
    <location>
        <position position="1"/>
    </location>
</feature>
<evidence type="ECO:0000256" key="8">
    <source>
        <dbReference type="ARBA" id="ARBA00023154"/>
    </source>
</evidence>
<comment type="catalytic activity">
    <reaction evidence="11">
        <text>(S)-2,3,4,5-tetrahydrodipicolinate + NADP(+) + H2O = (2S,4S)-4-hydroxy-2,3,4,5-tetrahydrodipicolinate + NADPH + H(+)</text>
        <dbReference type="Rhea" id="RHEA:35331"/>
        <dbReference type="ChEBI" id="CHEBI:15377"/>
        <dbReference type="ChEBI" id="CHEBI:15378"/>
        <dbReference type="ChEBI" id="CHEBI:16845"/>
        <dbReference type="ChEBI" id="CHEBI:57783"/>
        <dbReference type="ChEBI" id="CHEBI:58349"/>
        <dbReference type="ChEBI" id="CHEBI:67139"/>
        <dbReference type="EC" id="1.17.1.8"/>
    </reaction>
</comment>
<dbReference type="Pfam" id="PF01113">
    <property type="entry name" value="DapB_N"/>
    <property type="match status" value="1"/>
</dbReference>
<dbReference type="PIRSF" id="PIRSF000161">
    <property type="entry name" value="DHPR"/>
    <property type="match status" value="1"/>
</dbReference>
<dbReference type="InterPro" id="IPR022664">
    <property type="entry name" value="DapB_N_CS"/>
</dbReference>
<protein>
    <recommendedName>
        <fullName evidence="10">4-hydroxy-tetrahydrodipicolinate reductase</fullName>
        <ecNumber evidence="10">1.17.1.8</ecNumber>
    </recommendedName>
</protein>
<evidence type="ECO:0000256" key="10">
    <source>
        <dbReference type="ARBA" id="ARBA00038983"/>
    </source>
</evidence>
<dbReference type="InterPro" id="IPR023940">
    <property type="entry name" value="DHDPR_bac"/>
</dbReference>
<accession>A0A382H3F9</accession>
<feature type="domain" description="Dihydrodipicolinate reductase N-terminal" evidence="13">
    <location>
        <begin position="7"/>
        <end position="124"/>
    </location>
</feature>
<dbReference type="CDD" id="cd02274">
    <property type="entry name" value="DHDPR_N"/>
    <property type="match status" value="1"/>
</dbReference>
<feature type="domain" description="Dihydrodipicolinate reductase C-terminal" evidence="14">
    <location>
        <begin position="127"/>
        <end position="220"/>
    </location>
</feature>
<dbReference type="Gene3D" id="3.30.360.10">
    <property type="entry name" value="Dihydrodipicolinate Reductase, domain 2"/>
    <property type="match status" value="1"/>
</dbReference>
<dbReference type="InterPro" id="IPR000846">
    <property type="entry name" value="DapB_N"/>
</dbReference>
<dbReference type="FunFam" id="3.30.360.10:FF:000009">
    <property type="entry name" value="4-hydroxy-tetrahydrodipicolinate reductase"/>
    <property type="match status" value="1"/>
</dbReference>
<gene>
    <name evidence="15" type="ORF">METZ01_LOCUS234710</name>
</gene>
<dbReference type="GO" id="GO:0008839">
    <property type="term" value="F:4-hydroxy-tetrahydrodipicolinate reductase"/>
    <property type="evidence" value="ECO:0007669"/>
    <property type="project" value="UniProtKB-EC"/>
</dbReference>
<keyword evidence="4" id="KW-0521">NADP</keyword>
<dbReference type="GO" id="GO:0019877">
    <property type="term" value="P:diaminopimelate biosynthetic process"/>
    <property type="evidence" value="ECO:0007669"/>
    <property type="project" value="UniProtKB-KW"/>
</dbReference>
<keyword evidence="8" id="KW-0457">Lysine biosynthesis</keyword>
<proteinExistence type="inferred from homology"/>
<evidence type="ECO:0000256" key="5">
    <source>
        <dbReference type="ARBA" id="ARBA00022915"/>
    </source>
</evidence>
<name>A0A382H3F9_9ZZZZ</name>
<comment type="catalytic activity">
    <reaction evidence="12">
        <text>(S)-2,3,4,5-tetrahydrodipicolinate + NAD(+) + H2O = (2S,4S)-4-hydroxy-2,3,4,5-tetrahydrodipicolinate + NADH + H(+)</text>
        <dbReference type="Rhea" id="RHEA:35323"/>
        <dbReference type="ChEBI" id="CHEBI:15377"/>
        <dbReference type="ChEBI" id="CHEBI:15378"/>
        <dbReference type="ChEBI" id="CHEBI:16845"/>
        <dbReference type="ChEBI" id="CHEBI:57540"/>
        <dbReference type="ChEBI" id="CHEBI:57945"/>
        <dbReference type="ChEBI" id="CHEBI:67139"/>
        <dbReference type="EC" id="1.17.1.8"/>
    </reaction>
</comment>
<keyword evidence="2" id="KW-0963">Cytoplasm</keyword>
<dbReference type="EC" id="1.17.1.8" evidence="10"/>
<dbReference type="PANTHER" id="PTHR20836:SF0">
    <property type="entry name" value="4-HYDROXY-TETRAHYDRODIPICOLINATE REDUCTASE 1, CHLOROPLASTIC-RELATED"/>
    <property type="match status" value="1"/>
</dbReference>
<dbReference type="SUPFAM" id="SSF55347">
    <property type="entry name" value="Glyceraldehyde-3-phosphate dehydrogenase-like, C-terminal domain"/>
    <property type="match status" value="1"/>
</dbReference>
<evidence type="ECO:0000256" key="4">
    <source>
        <dbReference type="ARBA" id="ARBA00022857"/>
    </source>
</evidence>
<evidence type="ECO:0000256" key="9">
    <source>
        <dbReference type="ARBA" id="ARBA00037922"/>
    </source>
</evidence>
<evidence type="ECO:0000256" key="7">
    <source>
        <dbReference type="ARBA" id="ARBA00023027"/>
    </source>
</evidence>
<dbReference type="InterPro" id="IPR036291">
    <property type="entry name" value="NAD(P)-bd_dom_sf"/>
</dbReference>
<keyword evidence="7" id="KW-0520">NAD</keyword>
<dbReference type="SUPFAM" id="SSF51735">
    <property type="entry name" value="NAD(P)-binding Rossmann-fold domains"/>
    <property type="match status" value="1"/>
</dbReference>
<dbReference type="Gene3D" id="3.40.50.720">
    <property type="entry name" value="NAD(P)-binding Rossmann-like Domain"/>
    <property type="match status" value="1"/>
</dbReference>
<evidence type="ECO:0000256" key="6">
    <source>
        <dbReference type="ARBA" id="ARBA00023002"/>
    </source>
</evidence>
<dbReference type="EMBL" id="UINC01058970">
    <property type="protein sequence ID" value="SVB81856.1"/>
    <property type="molecule type" value="Genomic_DNA"/>
</dbReference>
<evidence type="ECO:0000256" key="3">
    <source>
        <dbReference type="ARBA" id="ARBA00022605"/>
    </source>
</evidence>
<feature type="non-terminal residue" evidence="15">
    <location>
        <position position="222"/>
    </location>
</feature>
<evidence type="ECO:0000256" key="11">
    <source>
        <dbReference type="ARBA" id="ARBA00049080"/>
    </source>
</evidence>
<dbReference type="NCBIfam" id="TIGR00036">
    <property type="entry name" value="dapB"/>
    <property type="match status" value="1"/>
</dbReference>
<dbReference type="PROSITE" id="PS01298">
    <property type="entry name" value="DAPB"/>
    <property type="match status" value="1"/>
</dbReference>
<evidence type="ECO:0000313" key="15">
    <source>
        <dbReference type="EMBL" id="SVB81856.1"/>
    </source>
</evidence>
<evidence type="ECO:0000256" key="1">
    <source>
        <dbReference type="ARBA" id="ARBA00006642"/>
    </source>
</evidence>
<keyword evidence="6" id="KW-0560">Oxidoreductase</keyword>
<dbReference type="GO" id="GO:0005829">
    <property type="term" value="C:cytosol"/>
    <property type="evidence" value="ECO:0007669"/>
    <property type="project" value="TreeGrafter"/>
</dbReference>
<evidence type="ECO:0000256" key="2">
    <source>
        <dbReference type="ARBA" id="ARBA00022490"/>
    </source>
</evidence>
<keyword evidence="3" id="KW-0028">Amino-acid biosynthesis</keyword>
<evidence type="ECO:0000259" key="14">
    <source>
        <dbReference type="Pfam" id="PF05173"/>
    </source>
</evidence>
<dbReference type="Pfam" id="PF05173">
    <property type="entry name" value="DapB_C"/>
    <property type="match status" value="1"/>
</dbReference>
<dbReference type="InterPro" id="IPR022663">
    <property type="entry name" value="DapB_C"/>
</dbReference>
<dbReference type="GO" id="GO:0009089">
    <property type="term" value="P:lysine biosynthetic process via diaminopimelate"/>
    <property type="evidence" value="ECO:0007669"/>
    <property type="project" value="InterPro"/>
</dbReference>